<evidence type="ECO:0008006" key="4">
    <source>
        <dbReference type="Google" id="ProtNLM"/>
    </source>
</evidence>
<evidence type="ECO:0000256" key="1">
    <source>
        <dbReference type="SAM" id="MobiDB-lite"/>
    </source>
</evidence>
<evidence type="ECO:0000313" key="2">
    <source>
        <dbReference type="EMBL" id="SEJ63234.1"/>
    </source>
</evidence>
<dbReference type="GeneID" id="80818728"/>
<keyword evidence="3" id="KW-1185">Reference proteome</keyword>
<feature type="region of interest" description="Disordered" evidence="1">
    <location>
        <begin position="349"/>
        <end position="407"/>
    </location>
</feature>
<sequence length="407" mass="43187">MPNDTRTPDQIERDIERERSDLASTVDALQDKFSPEAVISEIANGVRRHGGEFGDAVGRSAKQNPLALAVTGVGLAWLIFGRSHDDPAEDVRRNGVTHHSSNHDRRVPGYAAGPMREFAGRDRYAGAGYGTTTEREARYGSSYAGYPEWARHDLDEGWDDEDNDRSLTDRATDTASAAGETVRDGAASVASGASSTAEAVGSGASAAGSAVAGGARSAADGVSRAARGTADRVGRARERLARGTEDLSDAARERIVTARARALDMAHKADEAARRNYARGRDATADFVEEQPLVAGAIALAVGAALAGALPRTKREDELVGQTRDELFDEAERIFREERDKAERVARAAMSEAESIAEEKRDAADNAAPGDKTAVEAAADEMRDAGQRVADAARDKADEENLGKPKG</sequence>
<reference evidence="2 3" key="1">
    <citation type="submission" date="2016-10" db="EMBL/GenBank/DDBJ databases">
        <authorList>
            <person name="Varghese N."/>
            <person name="Submissions S."/>
        </authorList>
    </citation>
    <scope>NUCLEOTIDE SEQUENCE [LARGE SCALE GENOMIC DNA]</scope>
    <source>
        <strain evidence="2 3">FF3</strain>
    </source>
</reference>
<dbReference type="InterPro" id="IPR022062">
    <property type="entry name" value="DUF3618"/>
</dbReference>
<feature type="region of interest" description="Disordered" evidence="1">
    <location>
        <begin position="1"/>
        <end position="20"/>
    </location>
</feature>
<comment type="caution">
    <text evidence="2">The sequence shown here is derived from an EMBL/GenBank/DDBJ whole genome shotgun (WGS) entry which is preliminary data.</text>
</comment>
<name>A0A975WAQ5_9RHOB</name>
<feature type="region of interest" description="Disordered" evidence="1">
    <location>
        <begin position="214"/>
        <end position="237"/>
    </location>
</feature>
<evidence type="ECO:0000313" key="3">
    <source>
        <dbReference type="Proteomes" id="UP000182932"/>
    </source>
</evidence>
<protein>
    <recommendedName>
        <fullName evidence="4">DUF3618 domain-containing protein</fullName>
    </recommendedName>
</protein>
<dbReference type="RefSeq" id="WP_074836891.1">
    <property type="nucleotide sequence ID" value="NZ_FNYY01000008.1"/>
</dbReference>
<feature type="region of interest" description="Disordered" evidence="1">
    <location>
        <begin position="92"/>
        <end position="112"/>
    </location>
</feature>
<feature type="region of interest" description="Disordered" evidence="1">
    <location>
        <begin position="155"/>
        <end position="184"/>
    </location>
</feature>
<dbReference type="AlphaFoldDB" id="A0A975WAQ5"/>
<proteinExistence type="predicted"/>
<accession>A0A975WAQ5</accession>
<feature type="compositionally biased region" description="Basic and acidic residues" evidence="1">
    <location>
        <begin position="380"/>
        <end position="407"/>
    </location>
</feature>
<dbReference type="Pfam" id="PF12277">
    <property type="entry name" value="DUF3618"/>
    <property type="match status" value="1"/>
</dbReference>
<gene>
    <name evidence="2" type="ORF">SAMN04487940_10857</name>
</gene>
<feature type="compositionally biased region" description="Low complexity" evidence="1">
    <location>
        <begin position="214"/>
        <end position="228"/>
    </location>
</feature>
<dbReference type="Proteomes" id="UP000182932">
    <property type="component" value="Unassembled WGS sequence"/>
</dbReference>
<dbReference type="EMBL" id="FNYY01000008">
    <property type="protein sequence ID" value="SEJ63234.1"/>
    <property type="molecule type" value="Genomic_DNA"/>
</dbReference>
<organism evidence="2 3">
    <name type="scientific">Marinovum algicola</name>
    <dbReference type="NCBI Taxonomy" id="42444"/>
    <lineage>
        <taxon>Bacteria</taxon>
        <taxon>Pseudomonadati</taxon>
        <taxon>Pseudomonadota</taxon>
        <taxon>Alphaproteobacteria</taxon>
        <taxon>Rhodobacterales</taxon>
        <taxon>Roseobacteraceae</taxon>
        <taxon>Marinovum</taxon>
    </lineage>
</organism>